<keyword evidence="2" id="KW-0378">Hydrolase</keyword>
<protein>
    <submittedName>
        <fullName evidence="2">Alpha/beta fold hydrolase</fullName>
    </submittedName>
</protein>
<keyword evidence="3" id="KW-1185">Reference proteome</keyword>
<dbReference type="EMBL" id="BAAAFN010000006">
    <property type="protein sequence ID" value="GAA0218765.1"/>
    <property type="molecule type" value="Genomic_DNA"/>
</dbReference>
<dbReference type="PIRSF" id="PIRSF037442">
    <property type="entry name" value="UCP037442_abhydr"/>
    <property type="match status" value="1"/>
</dbReference>
<feature type="domain" description="Serine aminopeptidase S33" evidence="1">
    <location>
        <begin position="45"/>
        <end position="252"/>
    </location>
</feature>
<gene>
    <name evidence="2" type="ORF">GCM10009125_04680</name>
</gene>
<comment type="caution">
    <text evidence="2">The sequence shown here is derived from an EMBL/GenBank/DDBJ whole genome shotgun (WGS) entry which is preliminary data.</text>
</comment>
<evidence type="ECO:0000259" key="1">
    <source>
        <dbReference type="Pfam" id="PF12146"/>
    </source>
</evidence>
<evidence type="ECO:0000313" key="3">
    <source>
        <dbReference type="Proteomes" id="UP001501176"/>
    </source>
</evidence>
<dbReference type="RefSeq" id="WP_343819851.1">
    <property type="nucleotide sequence ID" value="NZ_BAAAFN010000006.1"/>
</dbReference>
<dbReference type="GO" id="GO:0016787">
    <property type="term" value="F:hydrolase activity"/>
    <property type="evidence" value="ECO:0007669"/>
    <property type="project" value="UniProtKB-KW"/>
</dbReference>
<organism evidence="2 3">
    <name type="scientific">Castellaniella daejeonensis</name>
    <dbReference type="NCBI Taxonomy" id="659013"/>
    <lineage>
        <taxon>Bacteria</taxon>
        <taxon>Pseudomonadati</taxon>
        <taxon>Pseudomonadota</taxon>
        <taxon>Betaproteobacteria</taxon>
        <taxon>Burkholderiales</taxon>
        <taxon>Alcaligenaceae</taxon>
        <taxon>Castellaniella</taxon>
    </lineage>
</organism>
<evidence type="ECO:0000313" key="2">
    <source>
        <dbReference type="EMBL" id="GAA0218765.1"/>
    </source>
</evidence>
<dbReference type="InterPro" id="IPR017208">
    <property type="entry name" value="UCP037442_abhydr"/>
</dbReference>
<name>A0ABN0TD70_9BURK</name>
<dbReference type="Pfam" id="PF12146">
    <property type="entry name" value="Hydrolase_4"/>
    <property type="match status" value="1"/>
</dbReference>
<dbReference type="InterPro" id="IPR022742">
    <property type="entry name" value="Hydrolase_4"/>
</dbReference>
<dbReference type="InterPro" id="IPR029058">
    <property type="entry name" value="AB_hydrolase_fold"/>
</dbReference>
<dbReference type="Proteomes" id="UP001501176">
    <property type="component" value="Unassembled WGS sequence"/>
</dbReference>
<sequence length="312" mass="35283">MPETIVIPAADGYPLGGCQWRHARSGSAPLPVAIINPATSVRGRYYSRFADYLHAQGWDVLTYDYRGIGESRRGSLRRLQADWIDWGTLDFEGVLRYAGLNFPEQPIDVIGHSVGGFVIGLAPSAQRVRRIFTMGAQFAYWRDYQAERRRSMFLKWHVLMPFLATLLGHVPAKRLGWMEDTPKGVALDWARMAPRFEDSVRRGILTADGLPQAIELARNFRTIDAPILALGTEDDPFGTEAALDRLLKYYSASQRSHLRISPRDIGLESIGHFAFFHERFRDILWPYALEWLRNAALPAGAPGRLKIMPPGY</sequence>
<dbReference type="SUPFAM" id="SSF53474">
    <property type="entry name" value="alpha/beta-Hydrolases"/>
    <property type="match status" value="1"/>
</dbReference>
<accession>A0ABN0TD70</accession>
<proteinExistence type="predicted"/>
<reference evidence="2 3" key="1">
    <citation type="journal article" date="2019" name="Int. J. Syst. Evol. Microbiol.">
        <title>The Global Catalogue of Microorganisms (GCM) 10K type strain sequencing project: providing services to taxonomists for standard genome sequencing and annotation.</title>
        <authorList>
            <consortium name="The Broad Institute Genomics Platform"/>
            <consortium name="The Broad Institute Genome Sequencing Center for Infectious Disease"/>
            <person name="Wu L."/>
            <person name="Ma J."/>
        </authorList>
    </citation>
    <scope>NUCLEOTIDE SEQUENCE [LARGE SCALE GENOMIC DNA]</scope>
    <source>
        <strain evidence="2 3">JCM 16240</strain>
    </source>
</reference>
<dbReference type="Gene3D" id="3.40.50.1820">
    <property type="entry name" value="alpha/beta hydrolase"/>
    <property type="match status" value="1"/>
</dbReference>